<sequence length="170" mass="18484">MRRAAAFFASAGIAVERVPTDNAGAYAESRAFAQALAGIGARPRFIRAYRPRTNGRAERFNRPLVEERAYARAYSSSAERARALEEFLHAYDHHRCHPALAGRAPISRVNNAPGHYGQIVDGGLPPAPEGAPAPHHSSTSSCRYPARHRLLPRPRPRSAFPAVTAVSRPG</sequence>
<accession>A0A7W8QM16</accession>
<dbReference type="PROSITE" id="PS50994">
    <property type="entry name" value="INTEGRASE"/>
    <property type="match status" value="1"/>
</dbReference>
<feature type="domain" description="Integrase catalytic" evidence="2">
    <location>
        <begin position="1"/>
        <end position="113"/>
    </location>
</feature>
<dbReference type="GO" id="GO:0003676">
    <property type="term" value="F:nucleic acid binding"/>
    <property type="evidence" value="ECO:0007669"/>
    <property type="project" value="InterPro"/>
</dbReference>
<dbReference type="Gene3D" id="3.30.420.10">
    <property type="entry name" value="Ribonuclease H-like superfamily/Ribonuclease H"/>
    <property type="match status" value="1"/>
</dbReference>
<dbReference type="GO" id="GO:0015074">
    <property type="term" value="P:DNA integration"/>
    <property type="evidence" value="ECO:0007669"/>
    <property type="project" value="InterPro"/>
</dbReference>
<feature type="region of interest" description="Disordered" evidence="1">
    <location>
        <begin position="119"/>
        <end position="170"/>
    </location>
</feature>
<gene>
    <name evidence="3" type="ORF">HDA36_002884</name>
</gene>
<comment type="caution">
    <text evidence="3">The sequence shown here is derived from an EMBL/GenBank/DDBJ whole genome shotgun (WGS) entry which is preliminary data.</text>
</comment>
<proteinExistence type="predicted"/>
<name>A0A7W8QM16_9ACTN</name>
<evidence type="ECO:0000256" key="1">
    <source>
        <dbReference type="SAM" id="MobiDB-lite"/>
    </source>
</evidence>
<dbReference type="AlphaFoldDB" id="A0A7W8QM16"/>
<keyword evidence="4" id="KW-1185">Reference proteome</keyword>
<dbReference type="InterPro" id="IPR012337">
    <property type="entry name" value="RNaseH-like_sf"/>
</dbReference>
<evidence type="ECO:0000313" key="3">
    <source>
        <dbReference type="EMBL" id="MBB5432800.1"/>
    </source>
</evidence>
<protein>
    <recommendedName>
        <fullName evidence="2">Integrase catalytic domain-containing protein</fullName>
    </recommendedName>
</protein>
<dbReference type="InterPro" id="IPR001584">
    <property type="entry name" value="Integrase_cat-core"/>
</dbReference>
<dbReference type="EMBL" id="JACHDB010000001">
    <property type="protein sequence ID" value="MBB5432800.1"/>
    <property type="molecule type" value="Genomic_DNA"/>
</dbReference>
<dbReference type="SUPFAM" id="SSF53098">
    <property type="entry name" value="Ribonuclease H-like"/>
    <property type="match status" value="1"/>
</dbReference>
<feature type="compositionally biased region" description="Basic residues" evidence="1">
    <location>
        <begin position="145"/>
        <end position="156"/>
    </location>
</feature>
<dbReference type="InterPro" id="IPR036397">
    <property type="entry name" value="RNaseH_sf"/>
</dbReference>
<evidence type="ECO:0000313" key="4">
    <source>
        <dbReference type="Proteomes" id="UP000572635"/>
    </source>
</evidence>
<dbReference type="Pfam" id="PF13683">
    <property type="entry name" value="rve_3"/>
    <property type="match status" value="1"/>
</dbReference>
<reference evidence="3 4" key="1">
    <citation type="submission" date="2020-08" db="EMBL/GenBank/DDBJ databases">
        <title>Sequencing the genomes of 1000 actinobacteria strains.</title>
        <authorList>
            <person name="Klenk H.-P."/>
        </authorList>
    </citation>
    <scope>NUCLEOTIDE SEQUENCE [LARGE SCALE GENOMIC DNA]</scope>
    <source>
        <strain evidence="3 4">DSM 44551</strain>
    </source>
</reference>
<dbReference type="Proteomes" id="UP000572635">
    <property type="component" value="Unassembled WGS sequence"/>
</dbReference>
<evidence type="ECO:0000259" key="2">
    <source>
        <dbReference type="PROSITE" id="PS50994"/>
    </source>
</evidence>
<organism evidence="3 4">
    <name type="scientific">Nocardiopsis composta</name>
    <dbReference type="NCBI Taxonomy" id="157465"/>
    <lineage>
        <taxon>Bacteria</taxon>
        <taxon>Bacillati</taxon>
        <taxon>Actinomycetota</taxon>
        <taxon>Actinomycetes</taxon>
        <taxon>Streptosporangiales</taxon>
        <taxon>Nocardiopsidaceae</taxon>
        <taxon>Nocardiopsis</taxon>
    </lineage>
</organism>